<dbReference type="PANTHER" id="PTHR46494:SF1">
    <property type="entry name" value="CORA FAMILY METAL ION TRANSPORTER (EUROFUNG)"/>
    <property type="match status" value="1"/>
</dbReference>
<keyword evidence="6 8" id="KW-1133">Transmembrane helix</keyword>
<dbReference type="PANTHER" id="PTHR46494">
    <property type="entry name" value="CORA FAMILY METAL ION TRANSPORTER (EUROFUNG)"/>
    <property type="match status" value="1"/>
</dbReference>
<evidence type="ECO:0000256" key="6">
    <source>
        <dbReference type="ARBA" id="ARBA00022989"/>
    </source>
</evidence>
<evidence type="ECO:0000256" key="8">
    <source>
        <dbReference type="RuleBase" id="RU362010"/>
    </source>
</evidence>
<keyword evidence="3 8" id="KW-0813">Transport</keyword>
<dbReference type="RefSeq" id="WP_354600162.1">
    <property type="nucleotide sequence ID" value="NZ_JBEWZI010000004.1"/>
</dbReference>
<comment type="caution">
    <text evidence="10">The sequence shown here is derived from an EMBL/GenBank/DDBJ whole genome shotgun (WGS) entry which is preliminary data.</text>
</comment>
<evidence type="ECO:0000256" key="5">
    <source>
        <dbReference type="ARBA" id="ARBA00022692"/>
    </source>
</evidence>
<keyword evidence="5 8" id="KW-0812">Transmembrane</keyword>
<keyword evidence="4 8" id="KW-1003">Cell membrane</keyword>
<organism evidence="10 11">
    <name type="scientific">Uliginosibacterium flavum</name>
    <dbReference type="NCBI Taxonomy" id="1396831"/>
    <lineage>
        <taxon>Bacteria</taxon>
        <taxon>Pseudomonadati</taxon>
        <taxon>Pseudomonadota</taxon>
        <taxon>Betaproteobacteria</taxon>
        <taxon>Rhodocyclales</taxon>
        <taxon>Zoogloeaceae</taxon>
        <taxon>Uliginosibacterium</taxon>
    </lineage>
</organism>
<keyword evidence="11" id="KW-1185">Reference proteome</keyword>
<dbReference type="EMBL" id="JBEWZI010000004">
    <property type="protein sequence ID" value="MET7013701.1"/>
    <property type="molecule type" value="Genomic_DNA"/>
</dbReference>
<protein>
    <recommendedName>
        <fullName evidence="8">Magnesium transport protein CorA</fullName>
    </recommendedName>
</protein>
<dbReference type="Pfam" id="PF01544">
    <property type="entry name" value="CorA"/>
    <property type="match status" value="1"/>
</dbReference>
<comment type="subcellular location">
    <subcellularLocation>
        <location evidence="1">Cell membrane</location>
        <topology evidence="1">Multi-pass membrane protein</topology>
    </subcellularLocation>
    <subcellularLocation>
        <location evidence="8">Membrane</location>
        <topology evidence="8">Multi-pass membrane protein</topology>
    </subcellularLocation>
</comment>
<evidence type="ECO:0000256" key="1">
    <source>
        <dbReference type="ARBA" id="ARBA00004651"/>
    </source>
</evidence>
<accession>A0ABV2TIF0</accession>
<keyword evidence="8" id="KW-0460">Magnesium</keyword>
<evidence type="ECO:0000256" key="9">
    <source>
        <dbReference type="SAM" id="MobiDB-lite"/>
    </source>
</evidence>
<dbReference type="Gene3D" id="1.20.58.340">
    <property type="entry name" value="Magnesium transport protein CorA, transmembrane region"/>
    <property type="match status" value="2"/>
</dbReference>
<comment type="similarity">
    <text evidence="2 8">Belongs to the CorA metal ion transporter (MIT) (TC 1.A.35) family.</text>
</comment>
<dbReference type="InterPro" id="IPR004488">
    <property type="entry name" value="Mg/Co-transport_prot_CorA"/>
</dbReference>
<evidence type="ECO:0000313" key="11">
    <source>
        <dbReference type="Proteomes" id="UP001549691"/>
    </source>
</evidence>
<dbReference type="InterPro" id="IPR045861">
    <property type="entry name" value="CorA_cytoplasmic_dom"/>
</dbReference>
<evidence type="ECO:0000256" key="2">
    <source>
        <dbReference type="ARBA" id="ARBA00009765"/>
    </source>
</evidence>
<feature type="region of interest" description="Disordered" evidence="9">
    <location>
        <begin position="1"/>
        <end position="21"/>
    </location>
</feature>
<comment type="function">
    <text evidence="8">Mediates influx of magnesium ions.</text>
</comment>
<evidence type="ECO:0000256" key="4">
    <source>
        <dbReference type="ARBA" id="ARBA00022475"/>
    </source>
</evidence>
<dbReference type="SUPFAM" id="SSF144083">
    <property type="entry name" value="Magnesium transport protein CorA, transmembrane region"/>
    <property type="match status" value="1"/>
</dbReference>
<evidence type="ECO:0000313" key="10">
    <source>
        <dbReference type="EMBL" id="MET7013701.1"/>
    </source>
</evidence>
<keyword evidence="8" id="KW-0406">Ion transport</keyword>
<dbReference type="CDD" id="cd12828">
    <property type="entry name" value="TmCorA-like_1"/>
    <property type="match status" value="1"/>
</dbReference>
<dbReference type="Proteomes" id="UP001549691">
    <property type="component" value="Unassembled WGS sequence"/>
</dbReference>
<proteinExistence type="inferred from homology"/>
<keyword evidence="7 8" id="KW-0472">Membrane</keyword>
<dbReference type="NCBIfam" id="TIGR00383">
    <property type="entry name" value="corA"/>
    <property type="match status" value="1"/>
</dbReference>
<dbReference type="SUPFAM" id="SSF143865">
    <property type="entry name" value="CorA soluble domain-like"/>
    <property type="match status" value="1"/>
</dbReference>
<dbReference type="Gene3D" id="3.30.460.20">
    <property type="entry name" value="CorA soluble domain-like"/>
    <property type="match status" value="1"/>
</dbReference>
<dbReference type="InterPro" id="IPR002523">
    <property type="entry name" value="MgTranspt_CorA/ZnTranspt_ZntB"/>
</dbReference>
<feature type="transmembrane region" description="Helical" evidence="8">
    <location>
        <begin position="338"/>
        <end position="358"/>
    </location>
</feature>
<name>A0ABV2TIF0_9RHOO</name>
<dbReference type="InterPro" id="IPR045863">
    <property type="entry name" value="CorA_TM1_TM2"/>
</dbReference>
<evidence type="ECO:0000256" key="3">
    <source>
        <dbReference type="ARBA" id="ARBA00022448"/>
    </source>
</evidence>
<sequence>MHKAPERKARRRRTAYAPKAGQAPGSIIHVGEIKVDQTSFSLFDYDAEDLREITFDTLEASRQHKREHAMIWLNVHGVHEPQVMEEIGRRFDLHPLVLEDIANTRQRPKLDEYGHYSFIVLRSFRYDQSLHDASSDQISLILGKDFVLSFQERSSGLFDPIRNRLRKRIGNLRAAGPDGLLHALIDAVVDQYFVVVEAMSDDVEDLEDKLLSGTDLHSIEEINHFKHEALEIRRAVWPLREVLNSVQRMPGGLLSSETQLYFRDVYDHTVHVIEQLDSLRELISGLLDIYLSSVSNRLNAEVRMLTVVTTVFAPATLLTGFFGMNFRYIPWLDRQDGWVLVVMMIVAAALALITALFWRRWWVRINS</sequence>
<feature type="transmembrane region" description="Helical" evidence="8">
    <location>
        <begin position="305"/>
        <end position="326"/>
    </location>
</feature>
<gene>
    <name evidence="8 10" type="primary">corA</name>
    <name evidence="10" type="ORF">ABXR19_05840</name>
</gene>
<evidence type="ECO:0000256" key="7">
    <source>
        <dbReference type="ARBA" id="ARBA00023136"/>
    </source>
</evidence>
<reference evidence="10 11" key="1">
    <citation type="submission" date="2024-07" db="EMBL/GenBank/DDBJ databases">
        <title>Uliginosibacterium flavum JJ3220;KACC:17644.</title>
        <authorList>
            <person name="Kim M.K."/>
        </authorList>
    </citation>
    <scope>NUCLEOTIDE SEQUENCE [LARGE SCALE GENOMIC DNA]</scope>
    <source>
        <strain evidence="10 11">KACC:17644</strain>
    </source>
</reference>